<name>A0A6A7ZVH4_RHIML</name>
<dbReference type="RefSeq" id="WP_210252398.1">
    <property type="nucleotide sequence ID" value="NZ_WISP01000173.1"/>
</dbReference>
<organism evidence="1">
    <name type="scientific">Rhizobium meliloti</name>
    <name type="common">Ensifer meliloti</name>
    <name type="synonym">Sinorhizobium meliloti</name>
    <dbReference type="NCBI Taxonomy" id="382"/>
    <lineage>
        <taxon>Bacteria</taxon>
        <taxon>Pseudomonadati</taxon>
        <taxon>Pseudomonadota</taxon>
        <taxon>Alphaproteobacteria</taxon>
        <taxon>Hyphomicrobiales</taxon>
        <taxon>Rhizobiaceae</taxon>
        <taxon>Sinorhizobium/Ensifer group</taxon>
        <taxon>Sinorhizobium</taxon>
    </lineage>
</organism>
<dbReference type="EMBL" id="WISP01000173">
    <property type="protein sequence ID" value="MQW06705.1"/>
    <property type="molecule type" value="Genomic_DNA"/>
</dbReference>
<reference evidence="1" key="1">
    <citation type="journal article" date="2013" name="Genome Biol.">
        <title>Comparative genomics of the core and accessory genomes of 48 Sinorhizobium strains comprising five genospecies.</title>
        <authorList>
            <person name="Sugawara M."/>
            <person name="Epstein B."/>
            <person name="Badgley B.D."/>
            <person name="Unno T."/>
            <person name="Xu L."/>
            <person name="Reese J."/>
            <person name="Gyaneshwar P."/>
            <person name="Denny R."/>
            <person name="Mudge J."/>
            <person name="Bharti A.K."/>
            <person name="Farmer A.D."/>
            <person name="May G.D."/>
            <person name="Woodward J.E."/>
            <person name="Medigue C."/>
            <person name="Vallenet D."/>
            <person name="Lajus A."/>
            <person name="Rouy Z."/>
            <person name="Martinez-Vaz B."/>
            <person name="Tiffin P."/>
            <person name="Young N.D."/>
            <person name="Sadowsky M.J."/>
        </authorList>
    </citation>
    <scope>NUCLEOTIDE SEQUENCE</scope>
    <source>
        <strain evidence="1">M30</strain>
    </source>
</reference>
<sequence length="72" mass="7857">MADAVIANWHGHDYQGRFFWIHASGLRDPEKANVVKVSYEADAPKGFDDFARDAATVADAQPEFSAAPGVYS</sequence>
<evidence type="ECO:0000313" key="1">
    <source>
        <dbReference type="EMBL" id="MQW06705.1"/>
    </source>
</evidence>
<proteinExistence type="predicted"/>
<dbReference type="AlphaFoldDB" id="A0A6A7ZVH4"/>
<gene>
    <name evidence="1" type="ORF">GHK45_24140</name>
</gene>
<protein>
    <submittedName>
        <fullName evidence="1">Uncharacterized protein</fullName>
    </submittedName>
</protein>
<comment type="caution">
    <text evidence="1">The sequence shown here is derived from an EMBL/GenBank/DDBJ whole genome shotgun (WGS) entry which is preliminary data.</text>
</comment>
<accession>A0A6A7ZVH4</accession>